<dbReference type="PROSITE" id="PS00463">
    <property type="entry name" value="ZN2_CY6_FUNGAL_1"/>
    <property type="match status" value="1"/>
</dbReference>
<comment type="subcellular location">
    <subcellularLocation>
        <location evidence="1">Nucleus</location>
    </subcellularLocation>
</comment>
<dbReference type="OrthoDB" id="5226580at2759"/>
<keyword evidence="2" id="KW-0805">Transcription regulation</keyword>
<dbReference type="GO" id="GO:0000976">
    <property type="term" value="F:transcription cis-regulatory region binding"/>
    <property type="evidence" value="ECO:0007669"/>
    <property type="project" value="TreeGrafter"/>
</dbReference>
<evidence type="ECO:0000259" key="7">
    <source>
        <dbReference type="PROSITE" id="PS50048"/>
    </source>
</evidence>
<gene>
    <name evidence="8" type="ORF">K505DRAFT_322006</name>
</gene>
<dbReference type="EMBL" id="MU001787">
    <property type="protein sequence ID" value="KAF2798302.1"/>
    <property type="molecule type" value="Genomic_DNA"/>
</dbReference>
<dbReference type="Pfam" id="PF00172">
    <property type="entry name" value="Zn_clus"/>
    <property type="match status" value="1"/>
</dbReference>
<feature type="region of interest" description="Disordered" evidence="6">
    <location>
        <begin position="92"/>
        <end position="127"/>
    </location>
</feature>
<dbReference type="PANTHER" id="PTHR31845:SF39">
    <property type="entry name" value="TRANSCRIPTION FACTOR PBCR-RELATED"/>
    <property type="match status" value="1"/>
</dbReference>
<dbReference type="PANTHER" id="PTHR31845">
    <property type="entry name" value="FINGER DOMAIN PROTEIN, PUTATIVE-RELATED"/>
    <property type="match status" value="1"/>
</dbReference>
<dbReference type="AlphaFoldDB" id="A0A6A6XPK5"/>
<name>A0A6A6XPK5_9PLEO</name>
<dbReference type="InterPro" id="IPR036864">
    <property type="entry name" value="Zn2-C6_fun-type_DNA-bd_sf"/>
</dbReference>
<organism evidence="8 9">
    <name type="scientific">Melanomma pulvis-pyrius CBS 109.77</name>
    <dbReference type="NCBI Taxonomy" id="1314802"/>
    <lineage>
        <taxon>Eukaryota</taxon>
        <taxon>Fungi</taxon>
        <taxon>Dikarya</taxon>
        <taxon>Ascomycota</taxon>
        <taxon>Pezizomycotina</taxon>
        <taxon>Dothideomycetes</taxon>
        <taxon>Pleosporomycetidae</taxon>
        <taxon>Pleosporales</taxon>
        <taxon>Melanommataceae</taxon>
        <taxon>Melanomma</taxon>
    </lineage>
</organism>
<dbReference type="GO" id="GO:0008270">
    <property type="term" value="F:zinc ion binding"/>
    <property type="evidence" value="ECO:0007669"/>
    <property type="project" value="InterPro"/>
</dbReference>
<evidence type="ECO:0000256" key="5">
    <source>
        <dbReference type="ARBA" id="ARBA00023242"/>
    </source>
</evidence>
<dbReference type="Gene3D" id="4.10.240.10">
    <property type="entry name" value="Zn(2)-C6 fungal-type DNA-binding domain"/>
    <property type="match status" value="1"/>
</dbReference>
<evidence type="ECO:0000256" key="2">
    <source>
        <dbReference type="ARBA" id="ARBA00023015"/>
    </source>
</evidence>
<evidence type="ECO:0000256" key="1">
    <source>
        <dbReference type="ARBA" id="ARBA00004123"/>
    </source>
</evidence>
<dbReference type="GO" id="GO:0005634">
    <property type="term" value="C:nucleus"/>
    <property type="evidence" value="ECO:0007669"/>
    <property type="project" value="UniProtKB-SubCell"/>
</dbReference>
<dbReference type="InterPro" id="IPR001138">
    <property type="entry name" value="Zn2Cys6_DnaBD"/>
</dbReference>
<feature type="compositionally biased region" description="Acidic residues" evidence="6">
    <location>
        <begin position="99"/>
        <end position="113"/>
    </location>
</feature>
<dbReference type="SUPFAM" id="SSF57701">
    <property type="entry name" value="Zn2/Cys6 DNA-binding domain"/>
    <property type="match status" value="1"/>
</dbReference>
<protein>
    <recommendedName>
        <fullName evidence="7">Zn(2)-C6 fungal-type domain-containing protein</fullName>
    </recommendedName>
</protein>
<dbReference type="PROSITE" id="PS50048">
    <property type="entry name" value="ZN2_CY6_FUNGAL_2"/>
    <property type="match status" value="1"/>
</dbReference>
<keyword evidence="5" id="KW-0539">Nucleus</keyword>
<dbReference type="SMART" id="SM00066">
    <property type="entry name" value="GAL4"/>
    <property type="match status" value="1"/>
</dbReference>
<evidence type="ECO:0000256" key="6">
    <source>
        <dbReference type="SAM" id="MobiDB-lite"/>
    </source>
</evidence>
<dbReference type="GO" id="GO:0000981">
    <property type="term" value="F:DNA-binding transcription factor activity, RNA polymerase II-specific"/>
    <property type="evidence" value="ECO:0007669"/>
    <property type="project" value="InterPro"/>
</dbReference>
<dbReference type="CDD" id="cd12148">
    <property type="entry name" value="fungal_TF_MHR"/>
    <property type="match status" value="1"/>
</dbReference>
<proteinExistence type="predicted"/>
<evidence type="ECO:0000313" key="8">
    <source>
        <dbReference type="EMBL" id="KAF2798302.1"/>
    </source>
</evidence>
<accession>A0A6A6XPK5</accession>
<evidence type="ECO:0000313" key="9">
    <source>
        <dbReference type="Proteomes" id="UP000799757"/>
    </source>
</evidence>
<reference evidence="8" key="1">
    <citation type="journal article" date="2020" name="Stud. Mycol.">
        <title>101 Dothideomycetes genomes: a test case for predicting lifestyles and emergence of pathogens.</title>
        <authorList>
            <person name="Haridas S."/>
            <person name="Albert R."/>
            <person name="Binder M."/>
            <person name="Bloem J."/>
            <person name="Labutti K."/>
            <person name="Salamov A."/>
            <person name="Andreopoulos B."/>
            <person name="Baker S."/>
            <person name="Barry K."/>
            <person name="Bills G."/>
            <person name="Bluhm B."/>
            <person name="Cannon C."/>
            <person name="Castanera R."/>
            <person name="Culley D."/>
            <person name="Daum C."/>
            <person name="Ezra D."/>
            <person name="Gonzalez J."/>
            <person name="Henrissat B."/>
            <person name="Kuo A."/>
            <person name="Liang C."/>
            <person name="Lipzen A."/>
            <person name="Lutzoni F."/>
            <person name="Magnuson J."/>
            <person name="Mondo S."/>
            <person name="Nolan M."/>
            <person name="Ohm R."/>
            <person name="Pangilinan J."/>
            <person name="Park H.-J."/>
            <person name="Ramirez L."/>
            <person name="Alfaro M."/>
            <person name="Sun H."/>
            <person name="Tritt A."/>
            <person name="Yoshinaga Y."/>
            <person name="Zwiers L.-H."/>
            <person name="Turgeon B."/>
            <person name="Goodwin S."/>
            <person name="Spatafora J."/>
            <person name="Crous P."/>
            <person name="Grigoriev I."/>
        </authorList>
    </citation>
    <scope>NUCLEOTIDE SEQUENCE</scope>
    <source>
        <strain evidence="8">CBS 109.77</strain>
    </source>
</reference>
<dbReference type="CDD" id="cd00067">
    <property type="entry name" value="GAL4"/>
    <property type="match status" value="1"/>
</dbReference>
<sequence length="757" mass="84533">MQNGSASVSEQATRKTQEQQLNRACEACRLSKVRCLMNPTSTSSQCQRCAKAGKLCIFAPPAKRRQRKRTDVRVAELEKEVRQMRTLLRSNRISPVEVSDNESMDEEEDENDDKPEKESPIYAGNHDSTATSATAAAMVSATQSDKWSTPAPQLEKLPILPGQWQHISCGPTDSLGASDIDIIDRGLITKELSEELLDIYRNDLVHECPGVVIPSDWTASQLRHKKPALFHAVMAAASMSKGVALSNRLNEEVICLYAKSLFIKGEKSLQYIQALIVTVTYYTPPNSPAQLQIYQYGNMAASMALELGLASKPRTHEQLPKRAIRSLQRISSPEELLENCRTILVLYTLTAGFAMRLRRPNILSYNSWMEECLALLQKSPIVDDKRVVAWVKLQRVADEANTAFGFDDASTSFSLSELRLQVILRIFERRMEDWKKSIPQEVMSLSLMIEYHQNMISMWEFGMDGGRYDAPDFRNRHLTLPALDDDCVQPESLLSRSALQINATIRSISAAHTLLDAFIEITIERLQKAPNVLFVRAIYALVALMKADYAVGTDAEGIGEVLDSQSLKVDYYLDAILRRTLDAIGTQKCRVPSHWYFVLNHKLKTWHDEHQVWRKEGKYLKRKGPRGDSEGPTVTEHPTVAFMEGHSEIAPMPTPTQTPTSASVSTEQGTGHLPNFGMGTAFTPWATTAISLANTDTTQNIVGQPAFPSDMGDFSAAFQNGDLYLWNDVNDNYGGWIPQGGSIYSDMQFGALNDQAL</sequence>
<keyword evidence="4" id="KW-0804">Transcription</keyword>
<feature type="domain" description="Zn(2)-C6 fungal-type" evidence="7">
    <location>
        <begin position="24"/>
        <end position="58"/>
    </location>
</feature>
<keyword evidence="9" id="KW-1185">Reference proteome</keyword>
<evidence type="ECO:0000256" key="4">
    <source>
        <dbReference type="ARBA" id="ARBA00023163"/>
    </source>
</evidence>
<dbReference type="InterPro" id="IPR051089">
    <property type="entry name" value="prtT"/>
</dbReference>
<dbReference type="Proteomes" id="UP000799757">
    <property type="component" value="Unassembled WGS sequence"/>
</dbReference>
<evidence type="ECO:0000256" key="3">
    <source>
        <dbReference type="ARBA" id="ARBA00023125"/>
    </source>
</evidence>
<keyword evidence="3" id="KW-0238">DNA-binding</keyword>